<feature type="binding site" evidence="2">
    <location>
        <position position="97"/>
    </location>
    <ligand>
        <name>Zn(2+)</name>
        <dbReference type="ChEBI" id="CHEBI:29105"/>
        <label>2</label>
    </ligand>
</feature>
<dbReference type="GO" id="GO:0046872">
    <property type="term" value="F:metal ion binding"/>
    <property type="evidence" value="ECO:0007669"/>
    <property type="project" value="UniProtKB-KW"/>
</dbReference>
<dbReference type="Pfam" id="PF04951">
    <property type="entry name" value="Peptidase_M55"/>
    <property type="match status" value="1"/>
</dbReference>
<gene>
    <name evidence="3" type="ORF">ENH14_02025</name>
</gene>
<evidence type="ECO:0008006" key="4">
    <source>
        <dbReference type="Google" id="ProtNLM"/>
    </source>
</evidence>
<sequence>YISIDMEGLWGLSSWSEDKQDVKRAITRELKVVLGALEKSTGGKLNVLVADSHSYGENLIMEELPDYVEVIRGYPRKFYMMHGLDETFDACMFIGYHTPCGLTPGQMDHTYSSSSIFKIEINGRSVGESEINALLAGHFNVPVILISGDNQLFNFSKKNFPKTQFVITKYAISKFAARMRPWKEVVEEYKIKVRKAVENIEKISPIKWEPPYTVEIELLDTSKAYTASIIPGAALVDGRKVSFSSSDFKDIYRFIMSTSLIAWAARKS</sequence>
<dbReference type="InterPro" id="IPR007035">
    <property type="entry name" value="Peptidase_M55"/>
</dbReference>
<dbReference type="Proteomes" id="UP000886381">
    <property type="component" value="Unassembled WGS sequence"/>
</dbReference>
<comment type="caution">
    <text evidence="3">The sequence shown here is derived from an EMBL/GenBank/DDBJ whole genome shotgun (WGS) entry which is preliminary data.</text>
</comment>
<dbReference type="AlphaFoldDB" id="A0A7V0LU60"/>
<feature type="binding site" evidence="2">
    <location>
        <position position="5"/>
    </location>
    <ligand>
        <name>Zn(2+)</name>
        <dbReference type="ChEBI" id="CHEBI:29105"/>
        <label>1</label>
    </ligand>
</feature>
<feature type="binding site" evidence="2">
    <location>
        <position position="5"/>
    </location>
    <ligand>
        <name>Zn(2+)</name>
        <dbReference type="ChEBI" id="CHEBI:29105"/>
        <label>2</label>
    </ligand>
</feature>
<dbReference type="EMBL" id="DRDR01000085">
    <property type="protein sequence ID" value="HDL60212.1"/>
    <property type="molecule type" value="Genomic_DNA"/>
</dbReference>
<dbReference type="PIRSF" id="PIRSF015853">
    <property type="entry name" value="Pep_DppA"/>
    <property type="match status" value="1"/>
</dbReference>
<dbReference type="Gene3D" id="3.40.50.10780">
    <property type="entry name" value="Dipeptide transport protein"/>
    <property type="match status" value="1"/>
</dbReference>
<dbReference type="InterPro" id="IPR036177">
    <property type="entry name" value="Peptidase_M55_sf"/>
</dbReference>
<dbReference type="Gene3D" id="3.30.1360.130">
    <property type="entry name" value="Dipeptide transport protein"/>
    <property type="match status" value="1"/>
</dbReference>
<feature type="binding site" evidence="2">
    <location>
        <position position="128"/>
    </location>
    <ligand>
        <name>Zn(2+)</name>
        <dbReference type="ChEBI" id="CHEBI:29105"/>
        <label>2</label>
    </ligand>
</feature>
<evidence type="ECO:0000313" key="3">
    <source>
        <dbReference type="EMBL" id="HDL60212.1"/>
    </source>
</evidence>
<accession>A0A7V0LU60</accession>
<name>A0A7V0LU60_UNCW3</name>
<keyword evidence="2" id="KW-0862">Zinc</keyword>
<proteinExistence type="predicted"/>
<dbReference type="InterPro" id="IPR027476">
    <property type="entry name" value="DppA_N"/>
</dbReference>
<reference evidence="3" key="1">
    <citation type="journal article" date="2020" name="mSystems">
        <title>Genome- and Community-Level Interaction Insights into Carbon Utilization and Element Cycling Functions of Hydrothermarchaeota in Hydrothermal Sediment.</title>
        <authorList>
            <person name="Zhou Z."/>
            <person name="Liu Y."/>
            <person name="Xu W."/>
            <person name="Pan J."/>
            <person name="Luo Z.H."/>
            <person name="Li M."/>
        </authorList>
    </citation>
    <scope>NUCLEOTIDE SEQUENCE [LARGE SCALE GENOMIC DNA]</scope>
    <source>
        <strain evidence="3">HyVt-28</strain>
    </source>
</reference>
<evidence type="ECO:0000256" key="1">
    <source>
        <dbReference type="PIRSR" id="PIRSR015853-1"/>
    </source>
</evidence>
<feature type="binding site" evidence="2">
    <location>
        <position position="7"/>
    </location>
    <ligand>
        <name>Zn(2+)</name>
        <dbReference type="ChEBI" id="CHEBI:29105"/>
        <label>1</label>
    </ligand>
</feature>
<dbReference type="SUPFAM" id="SSF63992">
    <property type="entry name" value="Dipeptide transport protein"/>
    <property type="match status" value="1"/>
</dbReference>
<feature type="non-terminal residue" evidence="3">
    <location>
        <position position="1"/>
    </location>
</feature>
<keyword evidence="2" id="KW-0479">Metal-binding</keyword>
<protein>
    <recommendedName>
        <fullName evidence="4">Peptidase M55</fullName>
    </recommendedName>
</protein>
<feature type="binding site" evidence="2">
    <location>
        <position position="53"/>
    </location>
    <ligand>
        <name>Zn(2+)</name>
        <dbReference type="ChEBI" id="CHEBI:29105"/>
        <label>2</label>
    </ligand>
</feature>
<feature type="active site" description="Nucleophile" evidence="1">
    <location>
        <position position="109"/>
    </location>
</feature>
<organism evidence="3">
    <name type="scientific">candidate division WOR-3 bacterium</name>
    <dbReference type="NCBI Taxonomy" id="2052148"/>
    <lineage>
        <taxon>Bacteria</taxon>
        <taxon>Bacteria division WOR-3</taxon>
    </lineage>
</organism>
<evidence type="ECO:0000256" key="2">
    <source>
        <dbReference type="PIRSR" id="PIRSR015853-2"/>
    </source>
</evidence>